<dbReference type="RefSeq" id="WP_379678488.1">
    <property type="nucleotide sequence ID" value="NZ_JBHLWP010000009.1"/>
</dbReference>
<feature type="region of interest" description="Disordered" evidence="1">
    <location>
        <begin position="1"/>
        <end position="29"/>
    </location>
</feature>
<reference evidence="3 4" key="1">
    <citation type="submission" date="2024-09" db="EMBL/GenBank/DDBJ databases">
        <authorList>
            <person name="Sun Q."/>
            <person name="Mori K."/>
        </authorList>
    </citation>
    <scope>NUCLEOTIDE SEQUENCE [LARGE SCALE GENOMIC DNA]</scope>
    <source>
        <strain evidence="3 4">CCM 7792</strain>
    </source>
</reference>
<gene>
    <name evidence="3" type="ORF">ACFFJK_07135</name>
</gene>
<protein>
    <submittedName>
        <fullName evidence="3">HD domain-containing protein</fullName>
    </submittedName>
</protein>
<dbReference type="PANTHER" id="PTHR33594">
    <property type="entry name" value="SUPERFAMILY HYDROLASE, PUTATIVE (AFU_ORTHOLOGUE AFUA_1G03035)-RELATED"/>
    <property type="match status" value="1"/>
</dbReference>
<sequence length="243" mass="26234">MTEPNQPRNRPQAGPLHDPHDSRDTPSTDLASWRPRLAALAGGAGGGDGAHDANHLERVWRNAQALLARHPQADALVVMAACYLHDLVNLPKDDPDRAQASRRSARLARHQLAVMNFPPERLDAVAHAIEAHSFSADIPAETLEAKIVQDADRLDALGAVGLARMFYTAGRMGSGLAHPSDPLATGRPLDDRAYSLDHIQAKLATLPGRMQTEGGRALARERMAMLESFRSAFAEEWGAGKSS</sequence>
<dbReference type="EMBL" id="JBHLWP010000009">
    <property type="protein sequence ID" value="MFC0251659.1"/>
    <property type="molecule type" value="Genomic_DNA"/>
</dbReference>
<evidence type="ECO:0000256" key="1">
    <source>
        <dbReference type="SAM" id="MobiDB-lite"/>
    </source>
</evidence>
<accession>A0ABV6FDR1</accession>
<dbReference type="InterPro" id="IPR003607">
    <property type="entry name" value="HD/PDEase_dom"/>
</dbReference>
<dbReference type="SUPFAM" id="SSF109604">
    <property type="entry name" value="HD-domain/PDEase-like"/>
    <property type="match status" value="1"/>
</dbReference>
<dbReference type="PANTHER" id="PTHR33594:SF1">
    <property type="entry name" value="HD_PDEASE DOMAIN-CONTAINING PROTEIN"/>
    <property type="match status" value="1"/>
</dbReference>
<dbReference type="Pfam" id="PF01966">
    <property type="entry name" value="HD"/>
    <property type="match status" value="1"/>
</dbReference>
<dbReference type="PROSITE" id="PS51831">
    <property type="entry name" value="HD"/>
    <property type="match status" value="1"/>
</dbReference>
<name>A0ABV6FDR1_9BURK</name>
<comment type="caution">
    <text evidence="3">The sequence shown here is derived from an EMBL/GenBank/DDBJ whole genome shotgun (WGS) entry which is preliminary data.</text>
</comment>
<proteinExistence type="predicted"/>
<evidence type="ECO:0000259" key="2">
    <source>
        <dbReference type="PROSITE" id="PS51831"/>
    </source>
</evidence>
<dbReference type="InterPro" id="IPR006674">
    <property type="entry name" value="HD_domain"/>
</dbReference>
<feature type="compositionally biased region" description="Basic and acidic residues" evidence="1">
    <location>
        <begin position="17"/>
        <end position="26"/>
    </location>
</feature>
<organism evidence="3 4">
    <name type="scientific">Massilia consociata</name>
    <dbReference type="NCBI Taxonomy" id="760117"/>
    <lineage>
        <taxon>Bacteria</taxon>
        <taxon>Pseudomonadati</taxon>
        <taxon>Pseudomonadota</taxon>
        <taxon>Betaproteobacteria</taxon>
        <taxon>Burkholderiales</taxon>
        <taxon>Oxalobacteraceae</taxon>
        <taxon>Telluria group</taxon>
        <taxon>Massilia</taxon>
    </lineage>
</organism>
<dbReference type="Proteomes" id="UP001589773">
    <property type="component" value="Unassembled WGS sequence"/>
</dbReference>
<evidence type="ECO:0000313" key="4">
    <source>
        <dbReference type="Proteomes" id="UP001589773"/>
    </source>
</evidence>
<evidence type="ECO:0000313" key="3">
    <source>
        <dbReference type="EMBL" id="MFC0251659.1"/>
    </source>
</evidence>
<feature type="domain" description="HD" evidence="2">
    <location>
        <begin position="52"/>
        <end position="157"/>
    </location>
</feature>
<dbReference type="SMART" id="SM00471">
    <property type="entry name" value="HDc"/>
    <property type="match status" value="1"/>
</dbReference>
<dbReference type="CDD" id="cd00077">
    <property type="entry name" value="HDc"/>
    <property type="match status" value="1"/>
</dbReference>
<keyword evidence="4" id="KW-1185">Reference proteome</keyword>
<dbReference type="Gene3D" id="1.10.3210.50">
    <property type="match status" value="1"/>
</dbReference>